<proteinExistence type="predicted"/>
<reference evidence="2 3" key="1">
    <citation type="journal article" date="2013" name="Genome Announc.">
        <title>Draft Genome Sequence of Arthrobacter gangotriensis Strain Lz1yT, Isolated from a Penguin Rookery Soil Sample Collected in Antarctica, near the Indian Station Dakshin Gangotri.</title>
        <authorList>
            <person name="Shivaji S."/>
            <person name="Ara S."/>
            <person name="Bandi S."/>
            <person name="Singh A."/>
            <person name="Kumar Pinnaka A."/>
        </authorList>
    </citation>
    <scope>NUCLEOTIDE SEQUENCE [LARGE SCALE GENOMIC DNA]</scope>
    <source>
        <strain evidence="2 3">Lz1y</strain>
    </source>
</reference>
<comment type="caution">
    <text evidence="2">The sequence shown here is derived from an EMBL/GenBank/DDBJ whole genome shotgun (WGS) entry which is preliminary data.</text>
</comment>
<feature type="compositionally biased region" description="Basic and acidic residues" evidence="1">
    <location>
        <begin position="179"/>
        <end position="189"/>
    </location>
</feature>
<gene>
    <name evidence="2" type="ORF">ADIAG_02940</name>
</gene>
<feature type="region of interest" description="Disordered" evidence="1">
    <location>
        <begin position="1"/>
        <end position="84"/>
    </location>
</feature>
<evidence type="ECO:0000313" key="3">
    <source>
        <dbReference type="Proteomes" id="UP000012015"/>
    </source>
</evidence>
<sequence length="189" mass="21029">MFLSGLPSPDQPMTCHTGPSPHAAPSMAPPARRSPRSGPVRVGSTRPLPRTPACGARRPRPRYSPRNSSKRRRTSRPPWNAPDWATELSACTTSKCPLKMPSSSVVSLAYIFREKNMPRLQPPKKAPRGRIPRVRVPIPVRECVILQLLDVHSRFVLVIYLGWPWCSSRRTPPPSGSAKDPDRPRHGAK</sequence>
<protein>
    <submittedName>
        <fullName evidence="2">Uncharacterized protein</fullName>
    </submittedName>
</protein>
<feature type="region of interest" description="Disordered" evidence="1">
    <location>
        <begin position="170"/>
        <end position="189"/>
    </location>
</feature>
<dbReference type="Proteomes" id="UP000012015">
    <property type="component" value="Unassembled WGS sequence"/>
</dbReference>
<evidence type="ECO:0000256" key="1">
    <source>
        <dbReference type="SAM" id="MobiDB-lite"/>
    </source>
</evidence>
<dbReference type="AlphaFoldDB" id="M7MRJ2"/>
<keyword evidence="3" id="KW-1185">Reference proteome</keyword>
<organism evidence="2 3">
    <name type="scientific">Paeniglutamicibacter gangotriensis Lz1y</name>
    <dbReference type="NCBI Taxonomy" id="1276920"/>
    <lineage>
        <taxon>Bacteria</taxon>
        <taxon>Bacillati</taxon>
        <taxon>Actinomycetota</taxon>
        <taxon>Actinomycetes</taxon>
        <taxon>Micrococcales</taxon>
        <taxon>Micrococcaceae</taxon>
        <taxon>Paeniglutamicibacter</taxon>
    </lineage>
</organism>
<name>M7MRJ2_9MICC</name>
<evidence type="ECO:0000313" key="2">
    <source>
        <dbReference type="EMBL" id="EMQ97560.1"/>
    </source>
</evidence>
<feature type="compositionally biased region" description="Low complexity" evidence="1">
    <location>
        <begin position="19"/>
        <end position="41"/>
    </location>
</feature>
<dbReference type="EMBL" id="AOCK01000009">
    <property type="protein sequence ID" value="EMQ97560.1"/>
    <property type="molecule type" value="Genomic_DNA"/>
</dbReference>
<feature type="compositionally biased region" description="Basic residues" evidence="1">
    <location>
        <begin position="57"/>
        <end position="75"/>
    </location>
</feature>
<accession>M7MRJ2</accession>